<name>A0ACC0ZBE2_9ROSI</name>
<proteinExistence type="predicted"/>
<comment type="caution">
    <text evidence="1">The sequence shown here is derived from an EMBL/GenBank/DDBJ whole genome shotgun (WGS) entry which is preliminary data.</text>
</comment>
<sequence>MEENLPPGFRFHPTDEELITYYLTRKVSDVSFTSKAIVDVDLNKCEPWDLPGKASMGEKEWYFFNMRDRKYPTGLRTNRATVAGYWKTTGKDKEIFRGGVLVGMKKTLVFYKGRAPKGEKSNWVMHEYRLENKHPFKSIKEEWVVCRIFQKSNSSAVKKPQQEQSSQPSLGSPCDTNSMVNEFGDIDQLPNLNTMANLPSGFNSNIPTQSYNTDNNLNMNIHNLNMNWAAAREAATTLPSLAWPSSLLSPNLSMNSLLLKALQLRSTYNQAREATSSDHNSLIQPLPQGISRFECDHLNSNFQASSSSKVLDNSLPQQSQPEQPFNLDSIW</sequence>
<accession>A0ACC0ZBE2</accession>
<keyword evidence="2" id="KW-1185">Reference proteome</keyword>
<dbReference type="Proteomes" id="UP001163603">
    <property type="component" value="Chromosome 2"/>
</dbReference>
<evidence type="ECO:0000313" key="1">
    <source>
        <dbReference type="EMBL" id="KAJ0047574.1"/>
    </source>
</evidence>
<evidence type="ECO:0000313" key="2">
    <source>
        <dbReference type="Proteomes" id="UP001163603"/>
    </source>
</evidence>
<organism evidence="1 2">
    <name type="scientific">Pistacia integerrima</name>
    <dbReference type="NCBI Taxonomy" id="434235"/>
    <lineage>
        <taxon>Eukaryota</taxon>
        <taxon>Viridiplantae</taxon>
        <taxon>Streptophyta</taxon>
        <taxon>Embryophyta</taxon>
        <taxon>Tracheophyta</taxon>
        <taxon>Spermatophyta</taxon>
        <taxon>Magnoliopsida</taxon>
        <taxon>eudicotyledons</taxon>
        <taxon>Gunneridae</taxon>
        <taxon>Pentapetalae</taxon>
        <taxon>rosids</taxon>
        <taxon>malvids</taxon>
        <taxon>Sapindales</taxon>
        <taxon>Anacardiaceae</taxon>
        <taxon>Pistacia</taxon>
    </lineage>
</organism>
<protein>
    <submittedName>
        <fullName evidence="1">Uncharacterized protein</fullName>
    </submittedName>
</protein>
<reference evidence="2" key="1">
    <citation type="journal article" date="2023" name="G3 (Bethesda)">
        <title>Genome assembly and association tests identify interacting loci associated with vigor, precocity, and sex in interspecific pistachio rootstocks.</title>
        <authorList>
            <person name="Palmer W."/>
            <person name="Jacygrad E."/>
            <person name="Sagayaradj S."/>
            <person name="Cavanaugh K."/>
            <person name="Han R."/>
            <person name="Bertier L."/>
            <person name="Beede B."/>
            <person name="Kafkas S."/>
            <person name="Golino D."/>
            <person name="Preece J."/>
            <person name="Michelmore R."/>
        </authorList>
    </citation>
    <scope>NUCLEOTIDE SEQUENCE [LARGE SCALE GENOMIC DNA]</scope>
</reference>
<gene>
    <name evidence="1" type="ORF">Pint_16485</name>
</gene>
<dbReference type="EMBL" id="CM047737">
    <property type="protein sequence ID" value="KAJ0047574.1"/>
    <property type="molecule type" value="Genomic_DNA"/>
</dbReference>